<organism evidence="1 2">
    <name type="scientific">Rhizobium altiplani</name>
    <dbReference type="NCBI Taxonomy" id="1864509"/>
    <lineage>
        <taxon>Bacteria</taxon>
        <taxon>Pseudomonadati</taxon>
        <taxon>Pseudomonadota</taxon>
        <taxon>Alphaproteobacteria</taxon>
        <taxon>Hyphomicrobiales</taxon>
        <taxon>Rhizobiaceae</taxon>
        <taxon>Rhizobium/Agrobacterium group</taxon>
        <taxon>Rhizobium</taxon>
    </lineage>
</organism>
<dbReference type="OrthoDB" id="197113at2"/>
<dbReference type="NCBIfam" id="TIGR01683">
    <property type="entry name" value="thiS"/>
    <property type="match status" value="1"/>
</dbReference>
<gene>
    <name evidence="1" type="ORF">AS026_17635</name>
</gene>
<comment type="caution">
    <text evidence="1">The sequence shown here is derived from an EMBL/GenBank/DDBJ whole genome shotgun (WGS) entry which is preliminary data.</text>
</comment>
<dbReference type="PANTHER" id="PTHR34472:SF1">
    <property type="entry name" value="SULFUR CARRIER PROTEIN THIS"/>
    <property type="match status" value="1"/>
</dbReference>
<name>A0A120FGD9_9HYPH</name>
<dbReference type="InterPro" id="IPR012675">
    <property type="entry name" value="Beta-grasp_dom_sf"/>
</dbReference>
<dbReference type="PANTHER" id="PTHR34472">
    <property type="entry name" value="SULFUR CARRIER PROTEIN THIS"/>
    <property type="match status" value="1"/>
</dbReference>
<dbReference type="InterPro" id="IPR016155">
    <property type="entry name" value="Mopterin_synth/thiamin_S_b"/>
</dbReference>
<evidence type="ECO:0000313" key="1">
    <source>
        <dbReference type="EMBL" id="KWV44194.1"/>
    </source>
</evidence>
<protein>
    <submittedName>
        <fullName evidence="1">Thiamine biosynthesis protein ThiS</fullName>
    </submittedName>
</protein>
<dbReference type="AlphaFoldDB" id="A0A120FGD9"/>
<evidence type="ECO:0000313" key="2">
    <source>
        <dbReference type="Proteomes" id="UP000068164"/>
    </source>
</evidence>
<dbReference type="RefSeq" id="WP_018855862.1">
    <property type="nucleotide sequence ID" value="NZ_LNCD01000123.1"/>
</dbReference>
<accession>A0A120FGD9</accession>
<dbReference type="EMBL" id="LNCD01000123">
    <property type="protein sequence ID" value="KWV44194.1"/>
    <property type="molecule type" value="Genomic_DNA"/>
</dbReference>
<dbReference type="Proteomes" id="UP000068164">
    <property type="component" value="Unassembled WGS sequence"/>
</dbReference>
<dbReference type="Pfam" id="PF02597">
    <property type="entry name" value="ThiS"/>
    <property type="match status" value="1"/>
</dbReference>
<dbReference type="InterPro" id="IPR010035">
    <property type="entry name" value="Thi_S"/>
</dbReference>
<dbReference type="SUPFAM" id="SSF54285">
    <property type="entry name" value="MoaD/ThiS"/>
    <property type="match status" value="1"/>
</dbReference>
<dbReference type="CDD" id="cd00565">
    <property type="entry name" value="Ubl_ThiS"/>
    <property type="match status" value="1"/>
</dbReference>
<proteinExistence type="predicted"/>
<dbReference type="InterPro" id="IPR003749">
    <property type="entry name" value="ThiS/MoaD-like"/>
</dbReference>
<sequence length="65" mass="7263">MKLIVNGEYHDLAAPTLSELLTLMEYEGDWLATAVNGEIVHREDRADHALNDNDRIEILSPMQGG</sequence>
<keyword evidence="2" id="KW-1185">Reference proteome</keyword>
<reference evidence="1 2" key="1">
    <citation type="submission" date="2015-11" db="EMBL/GenBank/DDBJ databases">
        <title>Draft Genome Sequence of the Strain BR 10423 (Rhizobium sp.) isolated from nodules of Mimosa pudica.</title>
        <authorList>
            <person name="Barauna A.C."/>
            <person name="Zilli J.E."/>
            <person name="Simoes-Araujo J.L."/>
            <person name="Reis V.M."/>
            <person name="James E.K."/>
            <person name="Reis F.B.Jr."/>
            <person name="Rouws L.F."/>
            <person name="Passos S.R."/>
            <person name="Gois S.R."/>
        </authorList>
    </citation>
    <scope>NUCLEOTIDE SEQUENCE [LARGE SCALE GENOMIC DNA]</scope>
    <source>
        <strain evidence="1 2">BR10423</strain>
    </source>
</reference>
<dbReference type="Gene3D" id="3.10.20.30">
    <property type="match status" value="1"/>
</dbReference>